<dbReference type="Pfam" id="PF08544">
    <property type="entry name" value="GHMP_kinases_C"/>
    <property type="match status" value="1"/>
</dbReference>
<comment type="caution">
    <text evidence="13">The sequence shown here is derived from an EMBL/GenBank/DDBJ whole genome shotgun (WGS) entry which is preliminary data.</text>
</comment>
<dbReference type="InterPro" id="IPR020568">
    <property type="entry name" value="Ribosomal_Su5_D2-typ_SF"/>
</dbReference>
<dbReference type="EMBL" id="JAVRJZ010000003">
    <property type="protein sequence ID" value="KAK2724262.1"/>
    <property type="molecule type" value="Genomic_DNA"/>
</dbReference>
<reference evidence="13" key="1">
    <citation type="submission" date="2023-07" db="EMBL/GenBank/DDBJ databases">
        <title>Chromosome-level genome assembly of Artemia franciscana.</title>
        <authorList>
            <person name="Jo E."/>
        </authorList>
    </citation>
    <scope>NUCLEOTIDE SEQUENCE</scope>
    <source>
        <tissue evidence="13">Whole body</tissue>
    </source>
</reference>
<keyword evidence="10" id="KW-0752">Steroid biosynthesis</keyword>
<dbReference type="SUPFAM" id="SSF54211">
    <property type="entry name" value="Ribosomal protein S5 domain 2-like"/>
    <property type="match status" value="1"/>
</dbReference>
<keyword evidence="8 10" id="KW-0443">Lipid metabolism</keyword>
<comment type="subcellular location">
    <subcellularLocation>
        <location evidence="10">Cytoplasm</location>
    </subcellularLocation>
</comment>
<dbReference type="GO" id="GO:0005829">
    <property type="term" value="C:cytosol"/>
    <property type="evidence" value="ECO:0007669"/>
    <property type="project" value="TreeGrafter"/>
</dbReference>
<evidence type="ECO:0000256" key="7">
    <source>
        <dbReference type="ARBA" id="ARBA00022842"/>
    </source>
</evidence>
<evidence type="ECO:0000313" key="14">
    <source>
        <dbReference type="Proteomes" id="UP001187531"/>
    </source>
</evidence>
<keyword evidence="14" id="KW-1185">Reference proteome</keyword>
<dbReference type="InterPro" id="IPR006205">
    <property type="entry name" value="Mev_gal_kin"/>
</dbReference>
<evidence type="ECO:0000256" key="3">
    <source>
        <dbReference type="ARBA" id="ARBA00022679"/>
    </source>
</evidence>
<proteinExistence type="inferred from homology"/>
<dbReference type="Proteomes" id="UP001187531">
    <property type="component" value="Unassembled WGS sequence"/>
</dbReference>
<keyword evidence="5 10" id="KW-0418">Kinase</keyword>
<dbReference type="Pfam" id="PF00288">
    <property type="entry name" value="GHMP_kinases_N"/>
    <property type="match status" value="1"/>
</dbReference>
<gene>
    <name evidence="13" type="ORF">QYM36_000952</name>
</gene>
<protein>
    <recommendedName>
        <fullName evidence="10">Mevalonate kinase</fullName>
        <shortName evidence="10">MK</shortName>
        <ecNumber evidence="10">2.7.1.36</ecNumber>
    </recommendedName>
</protein>
<evidence type="ECO:0000256" key="2">
    <source>
        <dbReference type="ARBA" id="ARBA00022516"/>
    </source>
</evidence>
<keyword evidence="10" id="KW-0753">Steroid metabolism</keyword>
<dbReference type="EC" id="2.7.1.36" evidence="10"/>
<keyword evidence="1 10" id="KW-0963">Cytoplasm</keyword>
<evidence type="ECO:0000256" key="5">
    <source>
        <dbReference type="ARBA" id="ARBA00022777"/>
    </source>
</evidence>
<evidence type="ECO:0000256" key="10">
    <source>
        <dbReference type="RuleBase" id="RU363087"/>
    </source>
</evidence>
<organism evidence="13 14">
    <name type="scientific">Artemia franciscana</name>
    <name type="common">Brine shrimp</name>
    <name type="synonym">Artemia sanfranciscana</name>
    <dbReference type="NCBI Taxonomy" id="6661"/>
    <lineage>
        <taxon>Eukaryota</taxon>
        <taxon>Metazoa</taxon>
        <taxon>Ecdysozoa</taxon>
        <taxon>Arthropoda</taxon>
        <taxon>Crustacea</taxon>
        <taxon>Branchiopoda</taxon>
        <taxon>Anostraca</taxon>
        <taxon>Artemiidae</taxon>
        <taxon>Artemia</taxon>
    </lineage>
</organism>
<keyword evidence="4 10" id="KW-0547">Nucleotide-binding</keyword>
<evidence type="ECO:0000259" key="11">
    <source>
        <dbReference type="Pfam" id="PF00288"/>
    </source>
</evidence>
<accession>A0AA88I9V0</accession>
<dbReference type="EMBL" id="JAVRJZ010000003">
    <property type="protein sequence ID" value="KAK2724264.1"/>
    <property type="molecule type" value="Genomic_DNA"/>
</dbReference>
<feature type="domain" description="GHMP kinase C-terminal" evidence="12">
    <location>
        <begin position="283"/>
        <end position="346"/>
    </location>
</feature>
<evidence type="ECO:0000313" key="13">
    <source>
        <dbReference type="EMBL" id="KAK2724264.1"/>
    </source>
</evidence>
<evidence type="ECO:0000256" key="6">
    <source>
        <dbReference type="ARBA" id="ARBA00022840"/>
    </source>
</evidence>
<dbReference type="EMBL" id="JAVRJZ010000003">
    <property type="protein sequence ID" value="KAK2724263.1"/>
    <property type="molecule type" value="Genomic_DNA"/>
</dbReference>
<dbReference type="PANTHER" id="PTHR43290">
    <property type="entry name" value="MEVALONATE KINASE"/>
    <property type="match status" value="1"/>
</dbReference>
<dbReference type="InterPro" id="IPR014721">
    <property type="entry name" value="Ribsml_uS5_D2-typ_fold_subgr"/>
</dbReference>
<dbReference type="NCBIfam" id="TIGR00549">
    <property type="entry name" value="mevalon_kin"/>
    <property type="match status" value="1"/>
</dbReference>
<keyword evidence="10" id="KW-0756">Sterol biosynthesis</keyword>
<name>A0AA88I9V0_ARTSF</name>
<dbReference type="GO" id="GO:0016126">
    <property type="term" value="P:sterol biosynthetic process"/>
    <property type="evidence" value="ECO:0007669"/>
    <property type="project" value="UniProtKB-KW"/>
</dbReference>
<feature type="domain" description="GHMP kinase N-terminal" evidence="11">
    <location>
        <begin position="121"/>
        <end position="207"/>
    </location>
</feature>
<dbReference type="PRINTS" id="PR00959">
    <property type="entry name" value="MEVGALKINASE"/>
</dbReference>
<dbReference type="SUPFAM" id="SSF55060">
    <property type="entry name" value="GHMP Kinase, C-terminal domain"/>
    <property type="match status" value="1"/>
</dbReference>
<dbReference type="AlphaFoldDB" id="A0AA88I9V0"/>
<sequence>MEINVSAPGKVILFGEHSVVYGKLALAASVDLRTTLTIFPSDGNYFKLKFESLDVEKKWEVEKLKEIWKDTNHHFIDVKTPTVISDENLKLILNLIGPDDGASAKSLTVAAFIYLYNILVGEPLPYTFVVKSEAPVGAGLGSSASYSVVAAAGLWILGELLHGSTIKSSSELTEKNLEYISQWAYVCEKLFHGSPSGIDNSVCTFGGVLSYQDGQFQHVVIPKDKLRIILVNSKVSRRTSDQVIKGKNRRDLLPTVMEHVYNALHATAEEAKLILGRLGEKYDYKRLSELVEVSHYLLSAVGAGHPALDEIVKIAAKHKMKSKLTGAGGGGFAFILLPPDVTDQEILSLREELMQLRYECWETVVGGKGVSFEFQN</sequence>
<evidence type="ECO:0000256" key="1">
    <source>
        <dbReference type="ARBA" id="ARBA00022490"/>
    </source>
</evidence>
<dbReference type="InterPro" id="IPR006204">
    <property type="entry name" value="GHMP_kinase_N_dom"/>
</dbReference>
<dbReference type="PANTHER" id="PTHR43290:SF2">
    <property type="entry name" value="MEVALONATE KINASE"/>
    <property type="match status" value="1"/>
</dbReference>
<keyword evidence="10" id="KW-1207">Sterol metabolism</keyword>
<dbReference type="GO" id="GO:0004496">
    <property type="term" value="F:mevalonate kinase activity"/>
    <property type="evidence" value="ECO:0007669"/>
    <property type="project" value="UniProtKB-EC"/>
</dbReference>
<evidence type="ECO:0000256" key="9">
    <source>
        <dbReference type="ARBA" id="ARBA00029438"/>
    </source>
</evidence>
<comment type="pathway">
    <text evidence="9 10">Isoprenoid biosynthesis; isopentenyl diphosphate biosynthesis via mevalonate pathway; isopentenyl diphosphate from (R)-mevalonate: step 1/3.</text>
</comment>
<evidence type="ECO:0000259" key="12">
    <source>
        <dbReference type="Pfam" id="PF08544"/>
    </source>
</evidence>
<dbReference type="InterPro" id="IPR013750">
    <property type="entry name" value="GHMP_kinase_C_dom"/>
</dbReference>
<keyword evidence="3 10" id="KW-0808">Transferase</keyword>
<keyword evidence="7" id="KW-0460">Magnesium</keyword>
<keyword evidence="6 10" id="KW-0067">ATP-binding</keyword>
<comment type="catalytic activity">
    <reaction evidence="10">
        <text>(R)-mevalonate + ATP = (R)-5-phosphomevalonate + ADP + H(+)</text>
        <dbReference type="Rhea" id="RHEA:17065"/>
        <dbReference type="ChEBI" id="CHEBI:15378"/>
        <dbReference type="ChEBI" id="CHEBI:30616"/>
        <dbReference type="ChEBI" id="CHEBI:36464"/>
        <dbReference type="ChEBI" id="CHEBI:58146"/>
        <dbReference type="ChEBI" id="CHEBI:456216"/>
        <dbReference type="EC" id="2.7.1.36"/>
    </reaction>
</comment>
<evidence type="ECO:0000256" key="8">
    <source>
        <dbReference type="ARBA" id="ARBA00023098"/>
    </source>
</evidence>
<dbReference type="InterPro" id="IPR036554">
    <property type="entry name" value="GHMP_kinase_C_sf"/>
</dbReference>
<dbReference type="GO" id="GO:0019287">
    <property type="term" value="P:isopentenyl diphosphate biosynthetic process, mevalonate pathway"/>
    <property type="evidence" value="ECO:0007669"/>
    <property type="project" value="TreeGrafter"/>
</dbReference>
<keyword evidence="2 10" id="KW-0444">Lipid biosynthesis</keyword>
<comment type="similarity">
    <text evidence="10">Belongs to the GHMP kinase family. Mevalonate kinase subfamily.</text>
</comment>
<dbReference type="Gene3D" id="3.30.70.890">
    <property type="entry name" value="GHMP kinase, C-terminal domain"/>
    <property type="match status" value="1"/>
</dbReference>
<dbReference type="GO" id="GO:0005524">
    <property type="term" value="F:ATP binding"/>
    <property type="evidence" value="ECO:0007669"/>
    <property type="project" value="UniProtKB-KW"/>
</dbReference>
<dbReference type="Gene3D" id="3.30.230.10">
    <property type="match status" value="1"/>
</dbReference>
<evidence type="ECO:0000256" key="4">
    <source>
        <dbReference type="ARBA" id="ARBA00022741"/>
    </source>
</evidence>